<name>A0AAN0UCV0_ACISD</name>
<evidence type="ECO:0000259" key="1">
    <source>
        <dbReference type="Pfam" id="PF03869"/>
    </source>
</evidence>
<dbReference type="RefSeq" id="WP_013197534.1">
    <property type="nucleotide sequence ID" value="NC_014259.1"/>
</dbReference>
<sequence length="284" mass="32669">MSKHLGVEYKVRMPQELKDKIADSAKELNRSMNQDIVARLEKSFAPIDLDEIEKQLNDYYYSNDLIPATPIRLPRINKEFKKSDIDQSGFDKLRSIIKKTKDINKSLNEYLPHANLQNAAFHEQDKYLAVRGSHGNTTENCINLIEYIKMPECIQVLLFATHNKPTPGFSREDGPETNLPLMGALLLVELEDFNAYVIFDGLFLTAQRYPRYKEVKEVLDAAVTSDKAYFINIPVPFTSTWGPVGAVDQLLPLPRQELTPDSRKNFFKLLCNISEEKYLDMYRS</sequence>
<dbReference type="InterPro" id="IPR010985">
    <property type="entry name" value="Ribbon_hlx_hlx"/>
</dbReference>
<dbReference type="AlphaFoldDB" id="A0AAN0UCV0"/>
<dbReference type="EMBL" id="CP002080">
    <property type="protein sequence ID" value="ADI90408.1"/>
    <property type="molecule type" value="Genomic_DNA"/>
</dbReference>
<dbReference type="GO" id="GO:0003677">
    <property type="term" value="F:DNA binding"/>
    <property type="evidence" value="ECO:0007669"/>
    <property type="project" value="InterPro"/>
</dbReference>
<evidence type="ECO:0000313" key="2">
    <source>
        <dbReference type="EMBL" id="ADI90408.1"/>
    </source>
</evidence>
<dbReference type="Gene3D" id="1.10.1220.10">
    <property type="entry name" value="Met repressor-like"/>
    <property type="match status" value="1"/>
</dbReference>
<dbReference type="GeneID" id="9381941"/>
<accession>A0AAN0UCV0</accession>
<feature type="domain" description="Arc-like DNA binding" evidence="1">
    <location>
        <begin position="9"/>
        <end position="44"/>
    </location>
</feature>
<dbReference type="InterPro" id="IPR013321">
    <property type="entry name" value="Arc_rbn_hlx_hlx"/>
</dbReference>
<reference evidence="2 3" key="1">
    <citation type="journal article" date="2010" name="J. Bacteriol.">
        <title>Complete genome sequence of the diesel-degrading Acinetobacter sp. strain DR1.</title>
        <authorList>
            <person name="Jung J."/>
            <person name="Baek J.H."/>
            <person name="Park W."/>
        </authorList>
    </citation>
    <scope>NUCLEOTIDE SEQUENCE [LARGE SCALE GENOMIC DNA]</scope>
    <source>
        <strain evidence="3">JCM 16667 / KCTC 23045 / DR1</strain>
    </source>
</reference>
<dbReference type="SUPFAM" id="SSF47598">
    <property type="entry name" value="Ribbon-helix-helix"/>
    <property type="match status" value="1"/>
</dbReference>
<dbReference type="KEGG" id="acd:AOLE_07585"/>
<dbReference type="InterPro" id="IPR005569">
    <property type="entry name" value="Arc_DNA-bd_dom"/>
</dbReference>
<proteinExistence type="predicted"/>
<dbReference type="GO" id="GO:0006355">
    <property type="term" value="P:regulation of DNA-templated transcription"/>
    <property type="evidence" value="ECO:0007669"/>
    <property type="project" value="InterPro"/>
</dbReference>
<evidence type="ECO:0000313" key="3">
    <source>
        <dbReference type="Proteomes" id="UP000000392"/>
    </source>
</evidence>
<gene>
    <name evidence="2" type="ordered locus">AOLE_07585</name>
</gene>
<dbReference type="Proteomes" id="UP000000392">
    <property type="component" value="Chromosome"/>
</dbReference>
<protein>
    <recommendedName>
        <fullName evidence="1">Arc-like DNA binding domain-containing protein</fullName>
    </recommendedName>
</protein>
<organism evidence="2 3">
    <name type="scientific">Acinetobacter oleivorans (strain JCM 16667 / KCTC 23045 / DR1)</name>
    <dbReference type="NCBI Taxonomy" id="436717"/>
    <lineage>
        <taxon>Bacteria</taxon>
        <taxon>Pseudomonadati</taxon>
        <taxon>Pseudomonadota</taxon>
        <taxon>Gammaproteobacteria</taxon>
        <taxon>Moraxellales</taxon>
        <taxon>Moraxellaceae</taxon>
        <taxon>Acinetobacter</taxon>
    </lineage>
</organism>
<dbReference type="Pfam" id="PF03869">
    <property type="entry name" value="Arc"/>
    <property type="match status" value="1"/>
</dbReference>